<dbReference type="EMBL" id="UINC01006092">
    <property type="protein sequence ID" value="SVA25431.1"/>
    <property type="molecule type" value="Genomic_DNA"/>
</dbReference>
<gene>
    <name evidence="9" type="ORF">METZ01_LOCUS78285</name>
</gene>
<evidence type="ECO:0000259" key="7">
    <source>
        <dbReference type="SMART" id="SM01002"/>
    </source>
</evidence>
<dbReference type="CDD" id="cd05304">
    <property type="entry name" value="Rubrum_tdh"/>
    <property type="match status" value="1"/>
</dbReference>
<reference evidence="9" key="1">
    <citation type="submission" date="2018-05" db="EMBL/GenBank/DDBJ databases">
        <authorList>
            <person name="Lanie J.A."/>
            <person name="Ng W.-L."/>
            <person name="Kazmierczak K.M."/>
            <person name="Andrzejewski T.M."/>
            <person name="Davidsen T.M."/>
            <person name="Wayne K.J."/>
            <person name="Tettelin H."/>
            <person name="Glass J.I."/>
            <person name="Rusch D."/>
            <person name="Podicherti R."/>
            <person name="Tsui H.-C.T."/>
            <person name="Winkler M.E."/>
        </authorList>
    </citation>
    <scope>NUCLEOTIDE SEQUENCE</scope>
</reference>
<dbReference type="SUPFAM" id="SSF51735">
    <property type="entry name" value="NAD(P)-binding Rossmann-fold domains"/>
    <property type="match status" value="1"/>
</dbReference>
<dbReference type="SUPFAM" id="SSF52283">
    <property type="entry name" value="Formate/glycerate dehydrogenase catalytic domain-like"/>
    <property type="match status" value="1"/>
</dbReference>
<keyword evidence="2" id="KW-0547">Nucleotide-binding</keyword>
<evidence type="ECO:0000256" key="4">
    <source>
        <dbReference type="ARBA" id="ARBA00022967"/>
    </source>
</evidence>
<dbReference type="Pfam" id="PF01262">
    <property type="entry name" value="AlaDh_PNT_C"/>
    <property type="match status" value="1"/>
</dbReference>
<dbReference type="InterPro" id="IPR008143">
    <property type="entry name" value="Ala_DH/PNT_CS2"/>
</dbReference>
<evidence type="ECO:0000256" key="1">
    <source>
        <dbReference type="ARBA" id="ARBA00012943"/>
    </source>
</evidence>
<dbReference type="InterPro" id="IPR007886">
    <property type="entry name" value="AlaDH/PNT_N"/>
</dbReference>
<dbReference type="PANTHER" id="PTHR10160:SF19">
    <property type="entry name" value="PROTON-TRANSLOCATING NAD(P)(+) TRANSHYDROGENASE"/>
    <property type="match status" value="1"/>
</dbReference>
<feature type="domain" description="Alanine dehydrogenase/pyridine nucleotide transhydrogenase N-terminal" evidence="8">
    <location>
        <begin position="4"/>
        <end position="137"/>
    </location>
</feature>
<dbReference type="NCBIfam" id="NF006942">
    <property type="entry name" value="PRK09424.1"/>
    <property type="match status" value="1"/>
</dbReference>
<protein>
    <recommendedName>
        <fullName evidence="1">proton-translocating NAD(P)(+) transhydrogenase</fullName>
        <ecNumber evidence="1">7.1.1.1</ecNumber>
    </recommendedName>
</protein>
<dbReference type="GO" id="GO:0050661">
    <property type="term" value="F:NADP binding"/>
    <property type="evidence" value="ECO:0007669"/>
    <property type="project" value="TreeGrafter"/>
</dbReference>
<comment type="catalytic activity">
    <reaction evidence="6">
        <text>NAD(+) + NADPH + H(+)(in) = NADH + NADP(+) + H(+)(out)</text>
        <dbReference type="Rhea" id="RHEA:47992"/>
        <dbReference type="ChEBI" id="CHEBI:15378"/>
        <dbReference type="ChEBI" id="CHEBI:57540"/>
        <dbReference type="ChEBI" id="CHEBI:57783"/>
        <dbReference type="ChEBI" id="CHEBI:57945"/>
        <dbReference type="ChEBI" id="CHEBI:58349"/>
        <dbReference type="EC" id="7.1.1.1"/>
    </reaction>
</comment>
<dbReference type="InterPro" id="IPR007698">
    <property type="entry name" value="AlaDH/PNT_NAD(H)-bd"/>
</dbReference>
<name>A0A381UCF9_9ZZZZ</name>
<feature type="domain" description="Alanine dehydrogenase/pyridine nucleotide transhydrogenase NAD(H)-binding" evidence="7">
    <location>
        <begin position="146"/>
        <end position="312"/>
    </location>
</feature>
<evidence type="ECO:0000256" key="6">
    <source>
        <dbReference type="ARBA" id="ARBA00048202"/>
    </source>
</evidence>
<evidence type="ECO:0000259" key="8">
    <source>
        <dbReference type="SMART" id="SM01003"/>
    </source>
</evidence>
<dbReference type="SMART" id="SM01003">
    <property type="entry name" value="AlaDh_PNT_N"/>
    <property type="match status" value="1"/>
</dbReference>
<sequence length="373" mass="40658">MQIAALKELSLNEKRVAISPDSIKNFQRLGLEVVIEEGAGLDSGYIDSHYTELGAKIVNRDDCLNADICLCVKIPDISDIKKMKANTLLIGILNPYENQKYFEALKNNKIITCCMELIPRISRAQSMDVLSSQANLAGYRSVIDAAEQFGKAFPMMMTAAGRVNPAKVMVLGVGVAGLQAIATAKRLGAVVSATDVRSTTKEQVESLGGKFIMVEDEESTNAETQGVYAKEMSDEYKKKQEDLIKDTISKQDIVICTALVPGKKAPILITQQMVESMAPGSVIVDLAVEAGGNCTLSKINEIVVHNNVKILGYANVPGRVAKDASALYAKNIFNFLNLLINKDENKIKLDWEDEIISSVVLTHNGSLKLDQFI</sequence>
<dbReference type="PROSITE" id="PS00837">
    <property type="entry name" value="ALADH_PNT_2"/>
    <property type="match status" value="1"/>
</dbReference>
<keyword evidence="5" id="KW-0520">NAD</keyword>
<keyword evidence="3" id="KW-0521">NADP</keyword>
<dbReference type="EC" id="7.1.1.1" evidence="1"/>
<dbReference type="GO" id="GO:0005886">
    <property type="term" value="C:plasma membrane"/>
    <property type="evidence" value="ECO:0007669"/>
    <property type="project" value="TreeGrafter"/>
</dbReference>
<dbReference type="AlphaFoldDB" id="A0A381UCF9"/>
<dbReference type="SMART" id="SM01002">
    <property type="entry name" value="AlaDh_PNT_C"/>
    <property type="match status" value="1"/>
</dbReference>
<evidence type="ECO:0000313" key="9">
    <source>
        <dbReference type="EMBL" id="SVA25431.1"/>
    </source>
</evidence>
<proteinExistence type="predicted"/>
<dbReference type="InterPro" id="IPR036291">
    <property type="entry name" value="NAD(P)-bd_dom_sf"/>
</dbReference>
<organism evidence="9">
    <name type="scientific">marine metagenome</name>
    <dbReference type="NCBI Taxonomy" id="408172"/>
    <lineage>
        <taxon>unclassified sequences</taxon>
        <taxon>metagenomes</taxon>
        <taxon>ecological metagenomes</taxon>
    </lineage>
</organism>
<keyword evidence="4" id="KW-1278">Translocase</keyword>
<evidence type="ECO:0000256" key="5">
    <source>
        <dbReference type="ARBA" id="ARBA00023027"/>
    </source>
</evidence>
<evidence type="ECO:0000256" key="3">
    <source>
        <dbReference type="ARBA" id="ARBA00022857"/>
    </source>
</evidence>
<dbReference type="PANTHER" id="PTHR10160">
    <property type="entry name" value="NAD(P) TRANSHYDROGENASE"/>
    <property type="match status" value="1"/>
</dbReference>
<accession>A0A381UCF9</accession>
<dbReference type="GO" id="GO:0008750">
    <property type="term" value="F:proton-translocating NAD(P)+ transhydrogenase activity"/>
    <property type="evidence" value="ECO:0007669"/>
    <property type="project" value="UniProtKB-EC"/>
</dbReference>
<dbReference type="FunFam" id="3.40.50.720:FF:000188">
    <property type="entry name" value="NAD(P) transhydrogenase alpha subunit 1"/>
    <property type="match status" value="1"/>
</dbReference>
<dbReference type="Pfam" id="PF05222">
    <property type="entry name" value="AlaDh_PNT_N"/>
    <property type="match status" value="1"/>
</dbReference>
<dbReference type="Gene3D" id="3.40.50.720">
    <property type="entry name" value="NAD(P)-binding Rossmann-like Domain"/>
    <property type="match status" value="2"/>
</dbReference>
<dbReference type="GO" id="GO:0006740">
    <property type="term" value="P:NADPH regeneration"/>
    <property type="evidence" value="ECO:0007669"/>
    <property type="project" value="TreeGrafter"/>
</dbReference>
<evidence type="ECO:0000256" key="2">
    <source>
        <dbReference type="ARBA" id="ARBA00022741"/>
    </source>
</evidence>
<dbReference type="GO" id="GO:0016491">
    <property type="term" value="F:oxidoreductase activity"/>
    <property type="evidence" value="ECO:0007669"/>
    <property type="project" value="InterPro"/>
</dbReference>